<gene>
    <name evidence="3" type="ORF">CCY01nite_38710</name>
</gene>
<protein>
    <recommendedName>
        <fullName evidence="5">Iron dicitrate transporter FecR</fullName>
    </recommendedName>
</protein>
<dbReference type="GO" id="GO:0016989">
    <property type="term" value="F:sigma factor antagonist activity"/>
    <property type="evidence" value="ECO:0007669"/>
    <property type="project" value="TreeGrafter"/>
</dbReference>
<dbReference type="EMBL" id="BKAU01000005">
    <property type="protein sequence ID" value="GEP97611.1"/>
    <property type="molecule type" value="Genomic_DNA"/>
</dbReference>
<dbReference type="InterPro" id="IPR006860">
    <property type="entry name" value="FecR"/>
</dbReference>
<evidence type="ECO:0000259" key="2">
    <source>
        <dbReference type="Pfam" id="PF16344"/>
    </source>
</evidence>
<dbReference type="Proteomes" id="UP000321436">
    <property type="component" value="Unassembled WGS sequence"/>
</dbReference>
<evidence type="ECO:0000313" key="3">
    <source>
        <dbReference type="EMBL" id="GEP97611.1"/>
    </source>
</evidence>
<dbReference type="PANTHER" id="PTHR30273">
    <property type="entry name" value="PERIPLASMIC SIGNAL SENSOR AND SIGMA FACTOR ACTIVATOR FECR-RELATED"/>
    <property type="match status" value="1"/>
</dbReference>
<name>A0A512RPJ4_9BACT</name>
<evidence type="ECO:0000259" key="1">
    <source>
        <dbReference type="Pfam" id="PF04773"/>
    </source>
</evidence>
<dbReference type="Pfam" id="PF04773">
    <property type="entry name" value="FecR"/>
    <property type="match status" value="1"/>
</dbReference>
<organism evidence="3 4">
    <name type="scientific">Chitinophaga cymbidii</name>
    <dbReference type="NCBI Taxonomy" id="1096750"/>
    <lineage>
        <taxon>Bacteria</taxon>
        <taxon>Pseudomonadati</taxon>
        <taxon>Bacteroidota</taxon>
        <taxon>Chitinophagia</taxon>
        <taxon>Chitinophagales</taxon>
        <taxon>Chitinophagaceae</taxon>
        <taxon>Chitinophaga</taxon>
    </lineage>
</organism>
<dbReference type="RefSeq" id="WP_146865363.1">
    <property type="nucleotide sequence ID" value="NZ_BKAU01000005.1"/>
</dbReference>
<comment type="caution">
    <text evidence="3">The sequence shown here is derived from an EMBL/GenBank/DDBJ whole genome shotgun (WGS) entry which is preliminary data.</text>
</comment>
<evidence type="ECO:0008006" key="5">
    <source>
        <dbReference type="Google" id="ProtNLM"/>
    </source>
</evidence>
<dbReference type="AlphaFoldDB" id="A0A512RPJ4"/>
<dbReference type="Gene3D" id="2.60.120.1440">
    <property type="match status" value="1"/>
</dbReference>
<feature type="domain" description="Protein FecR C-terminal" evidence="2">
    <location>
        <begin position="348"/>
        <end position="412"/>
    </location>
</feature>
<dbReference type="OrthoDB" id="622631at2"/>
<reference evidence="3 4" key="1">
    <citation type="submission" date="2019-07" db="EMBL/GenBank/DDBJ databases">
        <title>Whole genome shotgun sequence of Chitinophaga cymbidii NBRC 109752.</title>
        <authorList>
            <person name="Hosoyama A."/>
            <person name="Uohara A."/>
            <person name="Ohji S."/>
            <person name="Ichikawa N."/>
        </authorList>
    </citation>
    <scope>NUCLEOTIDE SEQUENCE [LARGE SCALE GENOMIC DNA]</scope>
    <source>
        <strain evidence="3 4">NBRC 109752</strain>
    </source>
</reference>
<proteinExistence type="predicted"/>
<keyword evidence="4" id="KW-1185">Reference proteome</keyword>
<sequence length="417" mass="46016">MEHNARLTYLLERLAARTATEEELNELTALVERGETGISIEEVESWLEEHRPQPQPAFDEQHWMAVADQILMSDKLSGVPATRLTSEGIDGMSNGNPGKRAPKVHFLHGWRRWGAAAIILLTGAGAWFMNRHRQPAPASTVAEHKLLDAEPGRNGAVLTLADGSQMVLDSAGNGVITRQNGTSVMLKDNGLQYTPEDPGSGEVKYNTITTSKGRQFRVVLPDGTKVWLNATSSLRFPTAFSGTERLVEFSGEAYFEVAKNASQPFKLKVPGKIDLEVLGTAFNVNAYTNEKNSYTTLVEGAVRISLTGKNGSGVVLKPGDQLQAGSESMEVTHNANMEKAIAWKNGLFNFDGVGLREMMRQLERWYDLEVVYEGNVPDVRFFGEMSRTLKLSDVLTGLERSDVHFRLEEGPRLIVMP</sequence>
<accession>A0A512RPJ4</accession>
<evidence type="ECO:0000313" key="4">
    <source>
        <dbReference type="Proteomes" id="UP000321436"/>
    </source>
</evidence>
<dbReference type="InterPro" id="IPR032508">
    <property type="entry name" value="FecR_C"/>
</dbReference>
<dbReference type="PANTHER" id="PTHR30273:SF2">
    <property type="entry name" value="PROTEIN FECR"/>
    <property type="match status" value="1"/>
</dbReference>
<dbReference type="InterPro" id="IPR012373">
    <property type="entry name" value="Ferrdict_sens_TM"/>
</dbReference>
<dbReference type="Gene3D" id="3.55.50.30">
    <property type="match status" value="1"/>
</dbReference>
<dbReference type="Pfam" id="PF16344">
    <property type="entry name" value="FecR_C"/>
    <property type="match status" value="1"/>
</dbReference>
<feature type="domain" description="FecR protein" evidence="1">
    <location>
        <begin position="207"/>
        <end position="303"/>
    </location>
</feature>